<dbReference type="EMBL" id="ABIB01000019">
    <property type="protein sequence ID" value="EDP94371.1"/>
    <property type="molecule type" value="Genomic_DNA"/>
</dbReference>
<dbReference type="Proteomes" id="UP000002945">
    <property type="component" value="Unassembled WGS sequence"/>
</dbReference>
<dbReference type="PANTHER" id="PTHR41913:SF1">
    <property type="entry name" value="DUF1684 DOMAIN-CONTAINING PROTEIN"/>
    <property type="match status" value="1"/>
</dbReference>
<gene>
    <name evidence="1" type="ORF">KAOT1_09991</name>
</gene>
<dbReference type="eggNOG" id="COG3358">
    <property type="taxonomic scope" value="Bacteria"/>
</dbReference>
<evidence type="ECO:0008006" key="3">
    <source>
        <dbReference type="Google" id="ProtNLM"/>
    </source>
</evidence>
<dbReference type="HOGENOM" id="CLU_090976_1_0_10"/>
<evidence type="ECO:0000313" key="1">
    <source>
        <dbReference type="EMBL" id="EDP94371.1"/>
    </source>
</evidence>
<evidence type="ECO:0000313" key="2">
    <source>
        <dbReference type="Proteomes" id="UP000002945"/>
    </source>
</evidence>
<organism evidence="1 2">
    <name type="scientific">Kordia algicida OT-1</name>
    <dbReference type="NCBI Taxonomy" id="391587"/>
    <lineage>
        <taxon>Bacteria</taxon>
        <taxon>Pseudomonadati</taxon>
        <taxon>Bacteroidota</taxon>
        <taxon>Flavobacteriia</taxon>
        <taxon>Flavobacteriales</taxon>
        <taxon>Flavobacteriaceae</taxon>
        <taxon>Kordia</taxon>
    </lineage>
</organism>
<accession>A9ECI8</accession>
<comment type="caution">
    <text evidence="1">The sequence shown here is derived from an EMBL/GenBank/DDBJ whole genome shotgun (WGS) entry which is preliminary data.</text>
</comment>
<dbReference type="AlphaFoldDB" id="A9ECI8"/>
<proteinExistence type="predicted"/>
<name>A9ECI8_9FLAO</name>
<dbReference type="Pfam" id="PF07920">
    <property type="entry name" value="DUF1684"/>
    <property type="match status" value="1"/>
</dbReference>
<sequence>MLVGETDFQRELNSEFKDATKSPLTPKDLKTFKALEFFPVDEAYKVTASFKLTPDAKSFKMKTSTSRTPIYKCYGIATFKLNGKEFSLEVYQSQDPNKDPKYKDDLFLPFTDETNGFESYGGGRYIDVKIPSGNTLEIDFNKAYNPYCAYSDRYSCPVPPRVNFMKTEVKAGVKAYKKH</sequence>
<dbReference type="InterPro" id="IPR012467">
    <property type="entry name" value="DUF1684"/>
</dbReference>
<reference evidence="1 2" key="1">
    <citation type="journal article" date="2011" name="J. Bacteriol.">
        <title>Genome sequence of the algicidal bacterium Kordia algicida OT-1.</title>
        <authorList>
            <person name="Lee H.S."/>
            <person name="Kang S.G."/>
            <person name="Kwon K.K."/>
            <person name="Lee J.H."/>
            <person name="Kim S.J."/>
        </authorList>
    </citation>
    <scope>NUCLEOTIDE SEQUENCE [LARGE SCALE GENOMIC DNA]</scope>
    <source>
        <strain evidence="1 2">OT-1</strain>
    </source>
</reference>
<dbReference type="PANTHER" id="PTHR41913">
    <property type="entry name" value="DUF1684 DOMAIN-CONTAINING PROTEIN"/>
    <property type="match status" value="1"/>
</dbReference>
<protein>
    <recommendedName>
        <fullName evidence="3">DUF1684 domain-containing protein</fullName>
    </recommendedName>
</protein>
<keyword evidence="2" id="KW-1185">Reference proteome</keyword>